<dbReference type="Proteomes" id="UP000183454">
    <property type="component" value="Unassembled WGS sequence"/>
</dbReference>
<dbReference type="AlphaFoldDB" id="A0A1H2WFH2"/>
<protein>
    <submittedName>
        <fullName evidence="1">Uncharacterized protein</fullName>
    </submittedName>
</protein>
<organism evidence="1 2">
    <name type="scientific">Nitrosomonas communis</name>
    <dbReference type="NCBI Taxonomy" id="44574"/>
    <lineage>
        <taxon>Bacteria</taxon>
        <taxon>Pseudomonadati</taxon>
        <taxon>Pseudomonadota</taxon>
        <taxon>Betaproteobacteria</taxon>
        <taxon>Nitrosomonadales</taxon>
        <taxon>Nitrosomonadaceae</taxon>
        <taxon>Nitrosomonas</taxon>
    </lineage>
</organism>
<dbReference type="EMBL" id="FNNH01000028">
    <property type="protein sequence ID" value="SDW79024.1"/>
    <property type="molecule type" value="Genomic_DNA"/>
</dbReference>
<reference evidence="1 2" key="1">
    <citation type="submission" date="2016-10" db="EMBL/GenBank/DDBJ databases">
        <authorList>
            <person name="de Groot N.N."/>
        </authorList>
    </citation>
    <scope>NUCLEOTIDE SEQUENCE [LARGE SCALE GENOMIC DNA]</scope>
    <source>
        <strain evidence="1 2">Nm110</strain>
    </source>
</reference>
<proteinExistence type="predicted"/>
<evidence type="ECO:0000313" key="1">
    <source>
        <dbReference type="EMBL" id="SDW79024.1"/>
    </source>
</evidence>
<name>A0A1H2WFH2_9PROT</name>
<evidence type="ECO:0000313" key="2">
    <source>
        <dbReference type="Proteomes" id="UP000183454"/>
    </source>
</evidence>
<gene>
    <name evidence="1" type="ORF">SAMN05421882_102828</name>
</gene>
<sequence>MITLMVIRAHARIYAASHGELNPKKIQRSSSFLIGTEGCWGRRYLVRAGVQIYTDYYLDRWEHHPKNHLLRIIIKFKR</sequence>
<accession>A0A1H2WFH2</accession>